<comment type="subcellular location">
    <subcellularLocation>
        <location evidence="1">Membrane</location>
        <topology evidence="1">Multi-pass membrane protein</topology>
    </subcellularLocation>
</comment>
<dbReference type="InterPro" id="IPR000425">
    <property type="entry name" value="MIP"/>
</dbReference>
<evidence type="ECO:0000256" key="3">
    <source>
        <dbReference type="ARBA" id="ARBA00022989"/>
    </source>
</evidence>
<feature type="transmembrane region" description="Helical" evidence="6">
    <location>
        <begin position="162"/>
        <end position="183"/>
    </location>
</feature>
<dbReference type="PRINTS" id="PR00783">
    <property type="entry name" value="MINTRINSICP"/>
</dbReference>
<keyword evidence="4 6" id="KW-0472">Membrane</keyword>
<gene>
    <name evidence="7" type="ORF">DGUA_6G018468</name>
</gene>
<dbReference type="PANTHER" id="PTHR19139">
    <property type="entry name" value="AQUAPORIN TRANSPORTER"/>
    <property type="match status" value="1"/>
</dbReference>
<keyword evidence="8" id="KW-1185">Reference proteome</keyword>
<dbReference type="GO" id="GO:0015267">
    <property type="term" value="F:channel activity"/>
    <property type="evidence" value="ECO:0007669"/>
    <property type="project" value="InterPro"/>
</dbReference>
<dbReference type="Proteomes" id="UP000268350">
    <property type="component" value="Unassembled WGS sequence"/>
</dbReference>
<feature type="transmembrane region" description="Helical" evidence="6">
    <location>
        <begin position="130"/>
        <end position="150"/>
    </location>
</feature>
<evidence type="ECO:0000256" key="1">
    <source>
        <dbReference type="ARBA" id="ARBA00004141"/>
    </source>
</evidence>
<dbReference type="STRING" id="7266.A0A3B0K693"/>
<keyword evidence="2 5" id="KW-0812">Transmembrane</keyword>
<dbReference type="SUPFAM" id="SSF81338">
    <property type="entry name" value="Aquaporin-like"/>
    <property type="match status" value="1"/>
</dbReference>
<dbReference type="PANTHER" id="PTHR19139:SF270">
    <property type="entry name" value="ENTOMOGLYCEROPORIN 1-RELATED"/>
    <property type="match status" value="1"/>
</dbReference>
<evidence type="ECO:0000256" key="5">
    <source>
        <dbReference type="RuleBase" id="RU000477"/>
    </source>
</evidence>
<accession>A0A3B0K693</accession>
<dbReference type="GO" id="GO:0005886">
    <property type="term" value="C:plasma membrane"/>
    <property type="evidence" value="ECO:0007669"/>
    <property type="project" value="TreeGrafter"/>
</dbReference>
<proteinExistence type="inferred from homology"/>
<evidence type="ECO:0000256" key="6">
    <source>
        <dbReference type="SAM" id="Phobius"/>
    </source>
</evidence>
<feature type="transmembrane region" description="Helical" evidence="6">
    <location>
        <begin position="84"/>
        <end position="110"/>
    </location>
</feature>
<dbReference type="Gene3D" id="1.20.1080.10">
    <property type="entry name" value="Glycerol uptake facilitator protein"/>
    <property type="match status" value="1"/>
</dbReference>
<dbReference type="AlphaFoldDB" id="A0A3B0K693"/>
<protein>
    <submittedName>
        <fullName evidence="7">Blast:Aquaporin AQPcic</fullName>
    </submittedName>
</protein>
<evidence type="ECO:0000313" key="7">
    <source>
        <dbReference type="EMBL" id="SPP83590.1"/>
    </source>
</evidence>
<evidence type="ECO:0000256" key="4">
    <source>
        <dbReference type="ARBA" id="ARBA00023136"/>
    </source>
</evidence>
<organism evidence="7 8">
    <name type="scientific">Drosophila guanche</name>
    <name type="common">Fruit fly</name>
    <dbReference type="NCBI Taxonomy" id="7266"/>
    <lineage>
        <taxon>Eukaryota</taxon>
        <taxon>Metazoa</taxon>
        <taxon>Ecdysozoa</taxon>
        <taxon>Arthropoda</taxon>
        <taxon>Hexapoda</taxon>
        <taxon>Insecta</taxon>
        <taxon>Pterygota</taxon>
        <taxon>Neoptera</taxon>
        <taxon>Endopterygota</taxon>
        <taxon>Diptera</taxon>
        <taxon>Brachycera</taxon>
        <taxon>Muscomorpha</taxon>
        <taxon>Ephydroidea</taxon>
        <taxon>Drosophilidae</taxon>
        <taxon>Drosophila</taxon>
        <taxon>Sophophora</taxon>
    </lineage>
</organism>
<feature type="transmembrane region" description="Helical" evidence="6">
    <location>
        <begin position="12"/>
        <end position="33"/>
    </location>
</feature>
<dbReference type="InterPro" id="IPR034294">
    <property type="entry name" value="Aquaporin_transptr"/>
</dbReference>
<feature type="transmembrane region" description="Helical" evidence="6">
    <location>
        <begin position="39"/>
        <end position="63"/>
    </location>
</feature>
<evidence type="ECO:0000256" key="2">
    <source>
        <dbReference type="ARBA" id="ARBA00022692"/>
    </source>
</evidence>
<keyword evidence="5" id="KW-0813">Transport</keyword>
<dbReference type="Pfam" id="PF00230">
    <property type="entry name" value="MIP"/>
    <property type="match status" value="1"/>
</dbReference>
<dbReference type="OMA" id="CALWDVR"/>
<evidence type="ECO:0000313" key="8">
    <source>
        <dbReference type="Proteomes" id="UP000268350"/>
    </source>
</evidence>
<feature type="transmembrane region" description="Helical" evidence="6">
    <location>
        <begin position="203"/>
        <end position="226"/>
    </location>
</feature>
<name>A0A3B0K693_DROGU</name>
<sequence>MILDVSTFSRAMGEFTATALLMIVGCMGVAMSFPDEAGFLVGSFQYGLTVCIVVHVFGCISGAHANPCVSISCCILGHIAMDMMLAYVACQLAGGLAGYYFLMAMLPAAVIEHNYPAVCVHDPMAELSNFQLLAIEFILTSVLVLGWCALWDVRNDNCPDSAPIRMGLLVTACGIAGNNLTGASMNPVKTLIPLLFDDYRGTFYPQLAGQALAAVLVPCIWCTAFANSDKPIETVHGRPKRT</sequence>
<dbReference type="OrthoDB" id="3222at2759"/>
<dbReference type="InterPro" id="IPR023271">
    <property type="entry name" value="Aquaporin-like"/>
</dbReference>
<reference evidence="8" key="1">
    <citation type="submission" date="2018-01" db="EMBL/GenBank/DDBJ databases">
        <authorList>
            <person name="Alioto T."/>
            <person name="Alioto T."/>
        </authorList>
    </citation>
    <scope>NUCLEOTIDE SEQUENCE [LARGE SCALE GENOMIC DNA]</scope>
</reference>
<comment type="similarity">
    <text evidence="5">Belongs to the MIP/aquaporin (TC 1.A.8) family.</text>
</comment>
<keyword evidence="3 6" id="KW-1133">Transmembrane helix</keyword>
<dbReference type="EMBL" id="OUUW01000007">
    <property type="protein sequence ID" value="SPP83590.1"/>
    <property type="molecule type" value="Genomic_DNA"/>
</dbReference>